<gene>
    <name evidence="4" type="ordered locus">Oter_1790</name>
</gene>
<sequence length="250" mass="26476">MKPKELTICGLAAVRAQFAADPGAIKRLYFDYATGRRIGVICRTLAQRKKIYRCVEPAELEKVGGTLHHGGIVAVVEAPEMREPAAADLTAWVKRCEPLLVLDRIGNAHNLGAIARTAAFFGLPRLILPRDPAAAQPSEAAYRVAEGGMTHLELARVDDLPAFLRSLVAAGYDVIGAATRGGLPQAQSHTGKPIALVLGNEEHGLSAEVAAACTRLVTIPGSGKVESLNVSVAGAVLIWELLVRAPRGTR</sequence>
<dbReference type="InterPro" id="IPR001537">
    <property type="entry name" value="SpoU_MeTrfase"/>
</dbReference>
<name>B1ZWW3_OPITP</name>
<dbReference type="GO" id="GO:0006396">
    <property type="term" value="P:RNA processing"/>
    <property type="evidence" value="ECO:0007669"/>
    <property type="project" value="InterPro"/>
</dbReference>
<dbReference type="InterPro" id="IPR029028">
    <property type="entry name" value="Alpha/beta_knot_MTases"/>
</dbReference>
<dbReference type="eggNOG" id="COG0566">
    <property type="taxonomic scope" value="Bacteria"/>
</dbReference>
<evidence type="ECO:0000313" key="4">
    <source>
        <dbReference type="EMBL" id="ACB75074.1"/>
    </source>
</evidence>
<dbReference type="InterPro" id="IPR029064">
    <property type="entry name" value="Ribosomal_eL30-like_sf"/>
</dbReference>
<dbReference type="SUPFAM" id="SSF55315">
    <property type="entry name" value="L30e-like"/>
    <property type="match status" value="1"/>
</dbReference>
<dbReference type="PANTHER" id="PTHR46429:SF2">
    <property type="entry name" value="TRNA_RRNA METHYLTRANSFERASE"/>
    <property type="match status" value="1"/>
</dbReference>
<dbReference type="Gene3D" id="3.30.1330.30">
    <property type="match status" value="1"/>
</dbReference>
<keyword evidence="2 4" id="KW-0808">Transferase</keyword>
<dbReference type="EMBL" id="CP001032">
    <property type="protein sequence ID" value="ACB75074.1"/>
    <property type="molecule type" value="Genomic_DNA"/>
</dbReference>
<dbReference type="GO" id="GO:0008173">
    <property type="term" value="F:RNA methyltransferase activity"/>
    <property type="evidence" value="ECO:0007669"/>
    <property type="project" value="InterPro"/>
</dbReference>
<dbReference type="OrthoDB" id="9794400at2"/>
<protein>
    <submittedName>
        <fullName evidence="4">tRNA/rRNA methyltransferase (SpoU)</fullName>
    </submittedName>
</protein>
<dbReference type="Proteomes" id="UP000007013">
    <property type="component" value="Chromosome"/>
</dbReference>
<dbReference type="InterPro" id="IPR029026">
    <property type="entry name" value="tRNA_m1G_MTases_N"/>
</dbReference>
<evidence type="ECO:0000259" key="3">
    <source>
        <dbReference type="SMART" id="SM00967"/>
    </source>
</evidence>
<dbReference type="GO" id="GO:0032259">
    <property type="term" value="P:methylation"/>
    <property type="evidence" value="ECO:0007669"/>
    <property type="project" value="UniProtKB-KW"/>
</dbReference>
<feature type="domain" description="RNA 2-O ribose methyltransferase substrate binding" evidence="3">
    <location>
        <begin position="7"/>
        <end position="82"/>
    </location>
</feature>
<dbReference type="PANTHER" id="PTHR46429">
    <property type="entry name" value="23S RRNA (GUANOSINE-2'-O-)-METHYLTRANSFERASE RLMB"/>
    <property type="match status" value="1"/>
</dbReference>
<dbReference type="Pfam" id="PF00588">
    <property type="entry name" value="SpoU_methylase"/>
    <property type="match status" value="1"/>
</dbReference>
<keyword evidence="1 4" id="KW-0489">Methyltransferase</keyword>
<accession>B1ZWW3</accession>
<dbReference type="KEGG" id="ote:Oter_1790"/>
<evidence type="ECO:0000256" key="1">
    <source>
        <dbReference type="ARBA" id="ARBA00022603"/>
    </source>
</evidence>
<dbReference type="GO" id="GO:0005829">
    <property type="term" value="C:cytosol"/>
    <property type="evidence" value="ECO:0007669"/>
    <property type="project" value="TreeGrafter"/>
</dbReference>
<dbReference type="CDD" id="cd18095">
    <property type="entry name" value="SpoU-like_rRNA-MTase"/>
    <property type="match status" value="1"/>
</dbReference>
<proteinExistence type="predicted"/>
<dbReference type="HOGENOM" id="CLU_021322_2_0_0"/>
<dbReference type="AlphaFoldDB" id="B1ZWW3"/>
<keyword evidence="5" id="KW-1185">Reference proteome</keyword>
<reference evidence="4 5" key="1">
    <citation type="journal article" date="2011" name="J. Bacteriol.">
        <title>Genome sequence of the verrucomicrobium Opitutus terrae PB90-1, an abundant inhabitant of rice paddy soil ecosystems.</title>
        <authorList>
            <person name="van Passel M.W."/>
            <person name="Kant R."/>
            <person name="Palva A."/>
            <person name="Copeland A."/>
            <person name="Lucas S."/>
            <person name="Lapidus A."/>
            <person name="Glavina del Rio T."/>
            <person name="Pitluck S."/>
            <person name="Goltsman E."/>
            <person name="Clum A."/>
            <person name="Sun H."/>
            <person name="Schmutz J."/>
            <person name="Larimer F.W."/>
            <person name="Land M.L."/>
            <person name="Hauser L."/>
            <person name="Kyrpides N."/>
            <person name="Mikhailova N."/>
            <person name="Richardson P.P."/>
            <person name="Janssen P.H."/>
            <person name="de Vos W.M."/>
            <person name="Smidt H."/>
        </authorList>
    </citation>
    <scope>NUCLEOTIDE SEQUENCE [LARGE SCALE GENOMIC DNA]</scope>
    <source>
        <strain evidence="5">DSM 11246 / JCM 15787 / PB90-1</strain>
    </source>
</reference>
<dbReference type="SUPFAM" id="SSF75217">
    <property type="entry name" value="alpha/beta knot"/>
    <property type="match status" value="1"/>
</dbReference>
<dbReference type="Gene3D" id="3.40.1280.10">
    <property type="match status" value="1"/>
</dbReference>
<evidence type="ECO:0000256" key="2">
    <source>
        <dbReference type="ARBA" id="ARBA00022679"/>
    </source>
</evidence>
<dbReference type="InterPro" id="IPR004441">
    <property type="entry name" value="rRNA_MeTrfase_TrmH"/>
</dbReference>
<dbReference type="RefSeq" id="WP_012374611.1">
    <property type="nucleotide sequence ID" value="NC_010571.1"/>
</dbReference>
<dbReference type="SMART" id="SM00967">
    <property type="entry name" value="SpoU_sub_bind"/>
    <property type="match status" value="1"/>
</dbReference>
<dbReference type="GO" id="GO:0003723">
    <property type="term" value="F:RNA binding"/>
    <property type="evidence" value="ECO:0007669"/>
    <property type="project" value="InterPro"/>
</dbReference>
<organism evidence="4 5">
    <name type="scientific">Opitutus terrae (strain DSM 11246 / JCM 15787 / PB90-1)</name>
    <dbReference type="NCBI Taxonomy" id="452637"/>
    <lineage>
        <taxon>Bacteria</taxon>
        <taxon>Pseudomonadati</taxon>
        <taxon>Verrucomicrobiota</taxon>
        <taxon>Opitutia</taxon>
        <taxon>Opitutales</taxon>
        <taxon>Opitutaceae</taxon>
        <taxon>Opitutus</taxon>
    </lineage>
</organism>
<dbReference type="STRING" id="452637.Oter_1790"/>
<dbReference type="InterPro" id="IPR013123">
    <property type="entry name" value="SpoU_subst-bd"/>
</dbReference>
<dbReference type="Pfam" id="PF08032">
    <property type="entry name" value="SpoU_sub_bind"/>
    <property type="match status" value="1"/>
</dbReference>
<evidence type="ECO:0000313" key="5">
    <source>
        <dbReference type="Proteomes" id="UP000007013"/>
    </source>
</evidence>